<sequence>MAIGVDHWAPPKPQSAASDSDNLAADDSAIEVDQRSKNIRAATRKRARDTKRGVAETALKLLGLVFPSFEVLQQKIPQHKGSQIRLEALLASSLATVKGTSGQPAFAALSNFLVVELEAQAQHSCTRKRGLARSHSLTQSDRHAPPPEELARPRSTHPVTSGRHGQALRPRSDYFHSPDGLLGLSETPYVARFTTPQFQETLDMLDDPQFNNPDYQQPIGAPDGTLGNRQEFLQPIDLAHDSGTGGQDPQQSQQAVSSNASSGFAQSCEQPHGLAHIDKQQSQQPRQLAISSSDRLQEHGFKHLQAGTGAGNDSTPPVSSSSQHSTPSSVDPWLASNEQFRHELDESDAGSAPTTVPTQQLFQRDHISFESDDMGDQLFGGLLNDDALNASDDL</sequence>
<feature type="compositionally biased region" description="Low complexity" evidence="1">
    <location>
        <begin position="313"/>
        <end position="332"/>
    </location>
</feature>
<reference evidence="2 3" key="2">
    <citation type="journal article" date="2021" name="Curr. Genet.">
        <title>Genetic response to nitrogen starvation in the aggressive Eucalyptus foliar pathogen Teratosphaeria destructans.</title>
        <authorList>
            <person name="Havenga M."/>
            <person name="Wingfield B.D."/>
            <person name="Wingfield M.J."/>
            <person name="Dreyer L.L."/>
            <person name="Roets F."/>
            <person name="Aylward J."/>
        </authorList>
    </citation>
    <scope>NUCLEOTIDE SEQUENCE [LARGE SCALE GENOMIC DNA]</scope>
    <source>
        <strain evidence="2">CMW44962</strain>
    </source>
</reference>
<evidence type="ECO:0000313" key="2">
    <source>
        <dbReference type="EMBL" id="KAH9845561.1"/>
    </source>
</evidence>
<feature type="compositionally biased region" description="Basic and acidic residues" evidence="1">
    <location>
        <begin position="140"/>
        <end position="152"/>
    </location>
</feature>
<feature type="compositionally biased region" description="Low complexity" evidence="1">
    <location>
        <begin position="250"/>
        <end position="262"/>
    </location>
</feature>
<organism evidence="2 3">
    <name type="scientific">Teratosphaeria destructans</name>
    <dbReference type="NCBI Taxonomy" id="418781"/>
    <lineage>
        <taxon>Eukaryota</taxon>
        <taxon>Fungi</taxon>
        <taxon>Dikarya</taxon>
        <taxon>Ascomycota</taxon>
        <taxon>Pezizomycotina</taxon>
        <taxon>Dothideomycetes</taxon>
        <taxon>Dothideomycetidae</taxon>
        <taxon>Mycosphaerellales</taxon>
        <taxon>Teratosphaeriaceae</taxon>
        <taxon>Teratosphaeria</taxon>
    </lineage>
</organism>
<keyword evidence="3" id="KW-1185">Reference proteome</keyword>
<name>A0A9W7T216_9PEZI</name>
<feature type="compositionally biased region" description="Polar residues" evidence="1">
    <location>
        <begin position="280"/>
        <end position="294"/>
    </location>
</feature>
<feature type="region of interest" description="Disordered" evidence="1">
    <location>
        <begin position="1"/>
        <end position="29"/>
    </location>
</feature>
<comment type="caution">
    <text evidence="2">The sequence shown here is derived from an EMBL/GenBank/DDBJ whole genome shotgun (WGS) entry which is preliminary data.</text>
</comment>
<dbReference type="EMBL" id="RIBY02000036">
    <property type="protein sequence ID" value="KAH9845561.1"/>
    <property type="molecule type" value="Genomic_DNA"/>
</dbReference>
<gene>
    <name evidence="2" type="ORF">Tdes44962_MAKER06526</name>
</gene>
<feature type="region of interest" description="Disordered" evidence="1">
    <location>
        <begin position="204"/>
        <end position="361"/>
    </location>
</feature>
<evidence type="ECO:0000313" key="3">
    <source>
        <dbReference type="Proteomes" id="UP001138500"/>
    </source>
</evidence>
<feature type="compositionally biased region" description="Low complexity" evidence="1">
    <location>
        <begin position="15"/>
        <end position="27"/>
    </location>
</feature>
<reference evidence="2 3" key="1">
    <citation type="journal article" date="2018" name="IMA Fungus">
        <title>IMA Genome-F 10: Nine draft genome sequences of Claviceps purpurea s.lat., including C. arundinis, C. humidiphila, and C. cf. spartinae, pseudomolecules for the pitch canker pathogen Fusarium circinatum, draft genome of Davidsoniella eucalypti, Grosmannia galeiformis, Quambalaria eucalypti, and Teratosphaeria destructans.</title>
        <authorList>
            <person name="Wingfield B.D."/>
            <person name="Liu M."/>
            <person name="Nguyen H.D."/>
            <person name="Lane F.A."/>
            <person name="Morgan S.W."/>
            <person name="De Vos L."/>
            <person name="Wilken P.M."/>
            <person name="Duong T.A."/>
            <person name="Aylward J."/>
            <person name="Coetzee M.P."/>
            <person name="Dadej K."/>
            <person name="De Beer Z.W."/>
            <person name="Findlay W."/>
            <person name="Havenga M."/>
            <person name="Kolarik M."/>
            <person name="Menzies J.G."/>
            <person name="Naidoo K."/>
            <person name="Pochopski O."/>
            <person name="Shoukouhi P."/>
            <person name="Santana Q.C."/>
            <person name="Seifert K.A."/>
            <person name="Soal N."/>
            <person name="Steenkamp E.T."/>
            <person name="Tatham C.T."/>
            <person name="van der Nest M.A."/>
            <person name="Wingfield M.J."/>
        </authorList>
    </citation>
    <scope>NUCLEOTIDE SEQUENCE [LARGE SCALE GENOMIC DNA]</scope>
    <source>
        <strain evidence="2">CMW44962</strain>
    </source>
</reference>
<feature type="region of interest" description="Disordered" evidence="1">
    <location>
        <begin position="126"/>
        <end position="174"/>
    </location>
</feature>
<dbReference type="Proteomes" id="UP001138500">
    <property type="component" value="Unassembled WGS sequence"/>
</dbReference>
<feature type="compositionally biased region" description="Polar residues" evidence="1">
    <location>
        <begin position="352"/>
        <end position="361"/>
    </location>
</feature>
<dbReference type="AlphaFoldDB" id="A0A9W7T216"/>
<proteinExistence type="predicted"/>
<accession>A0A9W7T216</accession>
<evidence type="ECO:0000256" key="1">
    <source>
        <dbReference type="SAM" id="MobiDB-lite"/>
    </source>
</evidence>
<protein>
    <submittedName>
        <fullName evidence="2">Uncharacterized protein</fullName>
    </submittedName>
</protein>